<keyword evidence="3" id="KW-1185">Reference proteome</keyword>
<keyword evidence="2" id="KW-0413">Isomerase</keyword>
<organism evidence="2 3">
    <name type="scientific">Neiella holothuriorum</name>
    <dbReference type="NCBI Taxonomy" id="2870530"/>
    <lineage>
        <taxon>Bacteria</taxon>
        <taxon>Pseudomonadati</taxon>
        <taxon>Pseudomonadota</taxon>
        <taxon>Gammaproteobacteria</taxon>
        <taxon>Alteromonadales</taxon>
        <taxon>Echinimonadaceae</taxon>
        <taxon>Neiella</taxon>
    </lineage>
</organism>
<evidence type="ECO:0000313" key="2">
    <source>
        <dbReference type="EMBL" id="MBW8191921.1"/>
    </source>
</evidence>
<evidence type="ECO:0000259" key="1">
    <source>
        <dbReference type="Pfam" id="PF16036"/>
    </source>
</evidence>
<dbReference type="RefSeq" id="WP_220104595.1">
    <property type="nucleotide sequence ID" value="NZ_JAHZSS010000016.1"/>
</dbReference>
<protein>
    <submittedName>
        <fullName evidence="2">Chalcone isomerase family protein</fullName>
    </submittedName>
</protein>
<dbReference type="Pfam" id="PF16036">
    <property type="entry name" value="Chalcone_3"/>
    <property type="match status" value="1"/>
</dbReference>
<accession>A0ABS7EJH6</accession>
<dbReference type="GO" id="GO:0016853">
    <property type="term" value="F:isomerase activity"/>
    <property type="evidence" value="ECO:0007669"/>
    <property type="project" value="UniProtKB-KW"/>
</dbReference>
<proteinExistence type="predicted"/>
<reference evidence="2" key="1">
    <citation type="submission" date="2021-07" db="EMBL/GenBank/DDBJ databases">
        <title>Neiella marina sp. nov., isolated from the intestinal content of sea cucumber Apostichopus japonicus.</title>
        <authorList>
            <person name="Bai X."/>
        </authorList>
    </citation>
    <scope>NUCLEOTIDE SEQUENCE</scope>
    <source>
        <strain evidence="2">126</strain>
    </source>
</reference>
<sequence>MTAIPSGTSAQFIEKRPLINARWRGVFIASCLWLSSFNALSDEPTASPIPSETKHTKHLVLAESHLVGQAAFSWLWWTVYEARLYHPSGQFQFEQLPGTALALTYQLDIERDDLIERTAEQWQGMGLGEDPQQGLWLKQLAAIWPEKIHEGDSLTVTVGQNNSAKFWLKEAHSTAGYHYLGEVPSGEFSNQFLSIWLQERDEHQAFRLALLGKHRNSAFSQSKHHAKLGHTIVETNANGAL</sequence>
<name>A0ABS7EJH6_9GAMM</name>
<gene>
    <name evidence="2" type="ORF">K0504_12815</name>
</gene>
<comment type="caution">
    <text evidence="2">The sequence shown here is derived from an EMBL/GenBank/DDBJ whole genome shotgun (WGS) entry which is preliminary data.</text>
</comment>
<feature type="domain" description="Chalcone isomerase" evidence="1">
    <location>
        <begin position="68"/>
        <end position="212"/>
    </location>
</feature>
<dbReference type="Proteomes" id="UP001166251">
    <property type="component" value="Unassembled WGS sequence"/>
</dbReference>
<evidence type="ECO:0000313" key="3">
    <source>
        <dbReference type="Proteomes" id="UP001166251"/>
    </source>
</evidence>
<dbReference type="EMBL" id="JAHZSS010000016">
    <property type="protein sequence ID" value="MBW8191921.1"/>
    <property type="molecule type" value="Genomic_DNA"/>
</dbReference>
<dbReference type="InterPro" id="IPR016087">
    <property type="entry name" value="Chalcone_isomerase"/>
</dbReference>